<dbReference type="EMBL" id="CAMPGE010020657">
    <property type="protein sequence ID" value="CAI2378879.1"/>
    <property type="molecule type" value="Genomic_DNA"/>
</dbReference>
<dbReference type="AlphaFoldDB" id="A0AAD1XU14"/>
<dbReference type="GO" id="GO:0019784">
    <property type="term" value="F:deNEDDylase activity"/>
    <property type="evidence" value="ECO:0007669"/>
    <property type="project" value="InterPro"/>
</dbReference>
<evidence type="ECO:0000256" key="3">
    <source>
        <dbReference type="ARBA" id="ARBA00022801"/>
    </source>
</evidence>
<dbReference type="Proteomes" id="UP001295684">
    <property type="component" value="Unassembled WGS sequence"/>
</dbReference>
<keyword evidence="3" id="KW-0378">Hydrolase</keyword>
<sequence length="231" mass="26020">MEDSILLTYKSATLRKSDIDNLRDCCWLNDQCINFYYEYLANTVQGIDNVKLVDPASAALLLYTDDIEDLFDIFEPLELPDADLICCPVNDNTDKFKGAGGSHWTLLFYSKAHHSFFYSDSGSTGCVLSNIPSVATKLHWLITNNREGTSEQGTDFEINVVKNAPKQTNSYDCGVYVLEMTRLLIDMYLSDEGISSVELEDYKFDDLTSSENVNELRHTIRDTISALIGES</sequence>
<reference evidence="6" key="1">
    <citation type="submission" date="2023-07" db="EMBL/GenBank/DDBJ databases">
        <authorList>
            <consortium name="AG Swart"/>
            <person name="Singh M."/>
            <person name="Singh A."/>
            <person name="Seah K."/>
            <person name="Emmerich C."/>
        </authorList>
    </citation>
    <scope>NUCLEOTIDE SEQUENCE</scope>
    <source>
        <strain evidence="6">DP1</strain>
    </source>
</reference>
<protein>
    <recommendedName>
        <fullName evidence="5">Ubiquitin-like protease family profile domain-containing protein</fullName>
    </recommendedName>
</protein>
<evidence type="ECO:0000256" key="1">
    <source>
        <dbReference type="ARBA" id="ARBA00005234"/>
    </source>
</evidence>
<dbReference type="PANTHER" id="PTHR46468">
    <property type="entry name" value="SENTRIN-SPECIFIC PROTEASE 8"/>
    <property type="match status" value="1"/>
</dbReference>
<evidence type="ECO:0000256" key="4">
    <source>
        <dbReference type="ARBA" id="ARBA00022807"/>
    </source>
</evidence>
<accession>A0AAD1XU14</accession>
<keyword evidence="2" id="KW-0645">Protease</keyword>
<dbReference type="GO" id="GO:0006508">
    <property type="term" value="P:proteolysis"/>
    <property type="evidence" value="ECO:0007669"/>
    <property type="project" value="UniProtKB-KW"/>
</dbReference>
<dbReference type="InterPro" id="IPR044613">
    <property type="entry name" value="Nep1/2-like"/>
</dbReference>
<dbReference type="Pfam" id="PF02902">
    <property type="entry name" value="Peptidase_C48"/>
    <property type="match status" value="1"/>
</dbReference>
<dbReference type="Gene3D" id="3.40.395.10">
    <property type="entry name" value="Adenoviral Proteinase, Chain A"/>
    <property type="match status" value="1"/>
</dbReference>
<evidence type="ECO:0000259" key="5">
    <source>
        <dbReference type="PROSITE" id="PS50600"/>
    </source>
</evidence>
<organism evidence="6 7">
    <name type="scientific">Euplotes crassus</name>
    <dbReference type="NCBI Taxonomy" id="5936"/>
    <lineage>
        <taxon>Eukaryota</taxon>
        <taxon>Sar</taxon>
        <taxon>Alveolata</taxon>
        <taxon>Ciliophora</taxon>
        <taxon>Intramacronucleata</taxon>
        <taxon>Spirotrichea</taxon>
        <taxon>Hypotrichia</taxon>
        <taxon>Euplotida</taxon>
        <taxon>Euplotidae</taxon>
        <taxon>Moneuplotes</taxon>
    </lineage>
</organism>
<feature type="domain" description="Ubiquitin-like protease family profile" evidence="5">
    <location>
        <begin position="12"/>
        <end position="184"/>
    </location>
</feature>
<dbReference type="PANTHER" id="PTHR46468:SF1">
    <property type="entry name" value="SENTRIN-SPECIFIC PROTEASE 8"/>
    <property type="match status" value="1"/>
</dbReference>
<dbReference type="InterPro" id="IPR003653">
    <property type="entry name" value="Peptidase_C48_C"/>
</dbReference>
<dbReference type="SUPFAM" id="SSF54001">
    <property type="entry name" value="Cysteine proteinases"/>
    <property type="match status" value="1"/>
</dbReference>
<evidence type="ECO:0000256" key="2">
    <source>
        <dbReference type="ARBA" id="ARBA00022670"/>
    </source>
</evidence>
<dbReference type="GO" id="GO:0000338">
    <property type="term" value="P:protein deneddylation"/>
    <property type="evidence" value="ECO:0007669"/>
    <property type="project" value="TreeGrafter"/>
</dbReference>
<keyword evidence="7" id="KW-1185">Reference proteome</keyword>
<proteinExistence type="inferred from homology"/>
<dbReference type="GO" id="GO:0008234">
    <property type="term" value="F:cysteine-type peptidase activity"/>
    <property type="evidence" value="ECO:0007669"/>
    <property type="project" value="UniProtKB-KW"/>
</dbReference>
<dbReference type="InterPro" id="IPR038765">
    <property type="entry name" value="Papain-like_cys_pep_sf"/>
</dbReference>
<evidence type="ECO:0000313" key="6">
    <source>
        <dbReference type="EMBL" id="CAI2378879.1"/>
    </source>
</evidence>
<gene>
    <name evidence="6" type="ORF">ECRASSUSDP1_LOCUS20279</name>
</gene>
<name>A0AAD1XU14_EUPCR</name>
<keyword evidence="4" id="KW-0788">Thiol protease</keyword>
<comment type="similarity">
    <text evidence="1">Belongs to the peptidase C48 family.</text>
</comment>
<comment type="caution">
    <text evidence="6">The sequence shown here is derived from an EMBL/GenBank/DDBJ whole genome shotgun (WGS) entry which is preliminary data.</text>
</comment>
<dbReference type="PROSITE" id="PS50600">
    <property type="entry name" value="ULP_PROTEASE"/>
    <property type="match status" value="1"/>
</dbReference>
<evidence type="ECO:0000313" key="7">
    <source>
        <dbReference type="Proteomes" id="UP001295684"/>
    </source>
</evidence>